<gene>
    <name evidence="1" type="ORF">CCMSSC00406_0000795</name>
</gene>
<accession>A0ACB7JCM0</accession>
<reference evidence="1 2" key="1">
    <citation type="journal article" date="2021" name="Appl. Environ. Microbiol.">
        <title>Genetic linkage and physical mapping for an oyster mushroom Pleurotus cornucopiae and QTL analysis for the trait cap color.</title>
        <authorList>
            <person name="Zhang Y."/>
            <person name="Gao W."/>
            <person name="Sonnenberg A."/>
            <person name="Chen Q."/>
            <person name="Zhang J."/>
            <person name="Huang C."/>
        </authorList>
    </citation>
    <scope>NUCLEOTIDE SEQUENCE [LARGE SCALE GENOMIC DNA]</scope>
    <source>
        <strain evidence="1">CCMSSC00406</strain>
    </source>
</reference>
<comment type="caution">
    <text evidence="1">The sequence shown here is derived from an EMBL/GenBank/DDBJ whole genome shotgun (WGS) entry which is preliminary data.</text>
</comment>
<organism evidence="1 2">
    <name type="scientific">Pleurotus cornucopiae</name>
    <name type="common">Cornucopia mushroom</name>
    <dbReference type="NCBI Taxonomy" id="5321"/>
    <lineage>
        <taxon>Eukaryota</taxon>
        <taxon>Fungi</taxon>
        <taxon>Dikarya</taxon>
        <taxon>Basidiomycota</taxon>
        <taxon>Agaricomycotina</taxon>
        <taxon>Agaricomycetes</taxon>
        <taxon>Agaricomycetidae</taxon>
        <taxon>Agaricales</taxon>
        <taxon>Pleurotineae</taxon>
        <taxon>Pleurotaceae</taxon>
        <taxon>Pleurotus</taxon>
    </lineage>
</organism>
<dbReference type="EMBL" id="WQMT02000001">
    <property type="protein sequence ID" value="KAG9227559.1"/>
    <property type="molecule type" value="Genomic_DNA"/>
</dbReference>
<evidence type="ECO:0000313" key="2">
    <source>
        <dbReference type="Proteomes" id="UP000824881"/>
    </source>
</evidence>
<protein>
    <submittedName>
        <fullName evidence="1">Uncharacterized protein</fullName>
    </submittedName>
</protein>
<evidence type="ECO:0000313" key="1">
    <source>
        <dbReference type="EMBL" id="KAG9227559.1"/>
    </source>
</evidence>
<name>A0ACB7JCM0_PLECO</name>
<dbReference type="Proteomes" id="UP000824881">
    <property type="component" value="Unassembled WGS sequence"/>
</dbReference>
<proteinExistence type="predicted"/>
<keyword evidence="2" id="KW-1185">Reference proteome</keyword>
<sequence>MLQIVGPVLVMAAAIAVYKLCTVAYKELTSPIRALPGPKSRSWFFGSIREAFDGPPSASEWVNVYGTTFQFKGPFNFARLWTIDPKAQSHVLMRNDIYERPMPAREALSRIVGPEMLSIAPALHPPLLLNCTRVSPFRGRAFVKRTFCFLLFAHVLTTRIAGVLVTEGEMHRKQVYNMIQLRDLWASEANRQGGTGRIDVLSWLGRMTLDVIGLAGFNYTFDALNENATPNELSQAFSTIFHSGTNNRTVMVLRVISPVFRYLRTSRDAVAEQAQVVMGRIGRELLNSSKAAVAQSEKEIGDRSLRSRNLLSLLVRANTAAGIPESHRLQDEDVLARSYFPVAFTPSTSHYAHAEIPTFLVAGHETTSTATTWALFALAQESVMQTKLREELWSVETDTPTMDELNALPYLDRVVRETLRVHSPVPAIGRVATVDDEIPLSQPVTDVYGNIHHSIRIQKGQNVMIPISALNLYKPIWGEDAEQFKPDRWLSPPQASSAIPGVWSNQMTFLGGPRACIGYRFSLVEMKALLFVLIRSFTFELAVPASEIIKKASIVQRPLLKSNPEAGNVLPMLIKPYTRV</sequence>